<gene>
    <name evidence="1" type="ORF">DB30_06914</name>
</gene>
<organism evidence="1 2">
    <name type="scientific">Enhygromyxa salina</name>
    <dbReference type="NCBI Taxonomy" id="215803"/>
    <lineage>
        <taxon>Bacteria</taxon>
        <taxon>Pseudomonadati</taxon>
        <taxon>Myxococcota</taxon>
        <taxon>Polyangia</taxon>
        <taxon>Nannocystales</taxon>
        <taxon>Nannocystaceae</taxon>
        <taxon>Enhygromyxa</taxon>
    </lineage>
</organism>
<name>A0A0C2D2F0_9BACT</name>
<evidence type="ECO:0000313" key="2">
    <source>
        <dbReference type="Proteomes" id="UP000031599"/>
    </source>
</evidence>
<accession>A0A0C2D2F0</accession>
<comment type="caution">
    <text evidence="1">The sequence shown here is derived from an EMBL/GenBank/DDBJ whole genome shotgun (WGS) entry which is preliminary data.</text>
</comment>
<evidence type="ECO:0000313" key="1">
    <source>
        <dbReference type="EMBL" id="KIG14312.1"/>
    </source>
</evidence>
<dbReference type="EMBL" id="JMCC02000075">
    <property type="protein sequence ID" value="KIG14312.1"/>
    <property type="molecule type" value="Genomic_DNA"/>
</dbReference>
<sequence>MRKYQPKEHRVLQQFRKWAKDQREIDEQTSLAANQFLAKFSDLVTTELARLDQRISEVQNSSGLEVFALNDAMLDRSISMRTEVPDPQLKPFDETILAAVLVRACELPSDRRRLFCTLDFDLSPVVRNNNRKHLKTVYDQAKVEVRTSFDLSDLLPEN</sequence>
<dbReference type="Proteomes" id="UP000031599">
    <property type="component" value="Unassembled WGS sequence"/>
</dbReference>
<dbReference type="AlphaFoldDB" id="A0A0C2D2F0"/>
<evidence type="ECO:0008006" key="3">
    <source>
        <dbReference type="Google" id="ProtNLM"/>
    </source>
</evidence>
<proteinExistence type="predicted"/>
<reference evidence="1 2" key="1">
    <citation type="submission" date="2014-12" db="EMBL/GenBank/DDBJ databases">
        <title>Genome assembly of Enhygromyxa salina DSM 15201.</title>
        <authorList>
            <person name="Sharma G."/>
            <person name="Subramanian S."/>
        </authorList>
    </citation>
    <scope>NUCLEOTIDE SEQUENCE [LARGE SCALE GENOMIC DNA]</scope>
    <source>
        <strain evidence="1 2">DSM 15201</strain>
    </source>
</reference>
<protein>
    <recommendedName>
        <fullName evidence="3">PIN domain-containing protein</fullName>
    </recommendedName>
</protein>